<feature type="transmembrane region" description="Helical" evidence="1">
    <location>
        <begin position="45"/>
        <end position="62"/>
    </location>
</feature>
<dbReference type="AlphaFoldDB" id="A0A1Q5P5K8"/>
<keyword evidence="1" id="KW-1133">Transmembrane helix</keyword>
<proteinExistence type="predicted"/>
<dbReference type="EMBL" id="MRWQ01000004">
    <property type="protein sequence ID" value="OKL37536.1"/>
    <property type="molecule type" value="Genomic_DNA"/>
</dbReference>
<dbReference type="Proteomes" id="UP000186524">
    <property type="component" value="Unassembled WGS sequence"/>
</dbReference>
<name>A0A1Q5P5K8_9BACI</name>
<organism evidence="2 3">
    <name type="scientific">Domibacillus mangrovi</name>
    <dbReference type="NCBI Taxonomy" id="1714354"/>
    <lineage>
        <taxon>Bacteria</taxon>
        <taxon>Bacillati</taxon>
        <taxon>Bacillota</taxon>
        <taxon>Bacilli</taxon>
        <taxon>Bacillales</taxon>
        <taxon>Bacillaceae</taxon>
        <taxon>Domibacillus</taxon>
    </lineage>
</organism>
<accession>A0A1Q5P5K8</accession>
<comment type="caution">
    <text evidence="2">The sequence shown here is derived from an EMBL/GenBank/DDBJ whole genome shotgun (WGS) entry which is preliminary data.</text>
</comment>
<keyword evidence="3" id="KW-1185">Reference proteome</keyword>
<keyword evidence="1" id="KW-0472">Membrane</keyword>
<evidence type="ECO:0000313" key="2">
    <source>
        <dbReference type="EMBL" id="OKL37536.1"/>
    </source>
</evidence>
<evidence type="ECO:0000313" key="3">
    <source>
        <dbReference type="Proteomes" id="UP000186524"/>
    </source>
</evidence>
<feature type="transmembrane region" description="Helical" evidence="1">
    <location>
        <begin position="74"/>
        <end position="92"/>
    </location>
</feature>
<sequence length="94" mass="11491">MYEFKYESKKKEKKYKIYLFVFIITVLINTFIDIFNLGIEKISGFRIASSLLFYGIILYFGLHRKFWAEFMIRFFVWVNIILLFIIITVKILRL</sequence>
<protein>
    <submittedName>
        <fullName evidence="2">Uncharacterized protein</fullName>
    </submittedName>
</protein>
<keyword evidence="1" id="KW-0812">Transmembrane</keyword>
<evidence type="ECO:0000256" key="1">
    <source>
        <dbReference type="SAM" id="Phobius"/>
    </source>
</evidence>
<gene>
    <name evidence="2" type="ORF">BLL40_04300</name>
</gene>
<feature type="transmembrane region" description="Helical" evidence="1">
    <location>
        <begin position="17"/>
        <end position="39"/>
    </location>
</feature>
<reference evidence="2 3" key="1">
    <citation type="submission" date="2016-12" db="EMBL/GenBank/DDBJ databases">
        <title>Domibacillus sp. SAOS 44 whole genome sequencing.</title>
        <authorList>
            <person name="Verma A."/>
            <person name="Krishnamurthi S."/>
        </authorList>
    </citation>
    <scope>NUCLEOTIDE SEQUENCE [LARGE SCALE GENOMIC DNA]</scope>
    <source>
        <strain evidence="2 3">SAOS 44</strain>
    </source>
</reference>